<dbReference type="Gramene" id="KRH29865">
    <property type="protein sequence ID" value="KRH29865"/>
    <property type="gene ID" value="GLYMA_11G143600"/>
</dbReference>
<dbReference type="Proteomes" id="UP000008827">
    <property type="component" value="Chromosome 11"/>
</dbReference>
<dbReference type="PaxDb" id="3847-GLYMA11G15260.1"/>
<gene>
    <name evidence="1" type="ORF">GLYMA_11G143600</name>
</gene>
<dbReference type="InParanoid" id="K7LPR3"/>
<evidence type="ECO:0000313" key="3">
    <source>
        <dbReference type="Proteomes" id="UP000008827"/>
    </source>
</evidence>
<dbReference type="HOGENOM" id="CLU_2817476_0_0_1"/>
<evidence type="ECO:0000313" key="2">
    <source>
        <dbReference type="EnsemblPlants" id="KRH29865"/>
    </source>
</evidence>
<reference evidence="1" key="3">
    <citation type="submission" date="2018-07" db="EMBL/GenBank/DDBJ databases">
        <title>WGS assembly of Glycine max.</title>
        <authorList>
            <person name="Schmutz J."/>
            <person name="Cannon S."/>
            <person name="Schlueter J."/>
            <person name="Ma J."/>
            <person name="Mitros T."/>
            <person name="Nelson W."/>
            <person name="Hyten D."/>
            <person name="Song Q."/>
            <person name="Thelen J."/>
            <person name="Cheng J."/>
            <person name="Xu D."/>
            <person name="Hellsten U."/>
            <person name="May G."/>
            <person name="Yu Y."/>
            <person name="Sakurai T."/>
            <person name="Umezawa T."/>
            <person name="Bhattacharyya M."/>
            <person name="Sandhu D."/>
            <person name="Valliyodan B."/>
            <person name="Lindquist E."/>
            <person name="Peto M."/>
            <person name="Grant D."/>
            <person name="Shu S."/>
            <person name="Goodstein D."/>
            <person name="Barry K."/>
            <person name="Futrell-Griggs M."/>
            <person name="Abernathy B."/>
            <person name="Du J."/>
            <person name="Tian Z."/>
            <person name="Zhu L."/>
            <person name="Gill N."/>
            <person name="Joshi T."/>
            <person name="Libault M."/>
            <person name="Sethuraman A."/>
            <person name="Zhang X."/>
            <person name="Shinozaki K."/>
            <person name="Nguyen H."/>
            <person name="Wing R."/>
            <person name="Cregan P."/>
            <person name="Specht J."/>
            <person name="Grimwood J."/>
            <person name="Rokhsar D."/>
            <person name="Stacey G."/>
            <person name="Shoemaker R."/>
            <person name="Jackson S."/>
        </authorList>
    </citation>
    <scope>NUCLEOTIDE SEQUENCE</scope>
    <source>
        <tissue evidence="1">Callus</tissue>
    </source>
</reference>
<name>K7LPR3_SOYBN</name>
<reference evidence="1 2" key="1">
    <citation type="journal article" date="2010" name="Nature">
        <title>Genome sequence of the palaeopolyploid soybean.</title>
        <authorList>
            <person name="Schmutz J."/>
            <person name="Cannon S.B."/>
            <person name="Schlueter J."/>
            <person name="Ma J."/>
            <person name="Mitros T."/>
            <person name="Nelson W."/>
            <person name="Hyten D.L."/>
            <person name="Song Q."/>
            <person name="Thelen J.J."/>
            <person name="Cheng J."/>
            <person name="Xu D."/>
            <person name="Hellsten U."/>
            <person name="May G.D."/>
            <person name="Yu Y."/>
            <person name="Sakurai T."/>
            <person name="Umezawa T."/>
            <person name="Bhattacharyya M.K."/>
            <person name="Sandhu D."/>
            <person name="Valliyodan B."/>
            <person name="Lindquist E."/>
            <person name="Peto M."/>
            <person name="Grant D."/>
            <person name="Shu S."/>
            <person name="Goodstein D."/>
            <person name="Barry K."/>
            <person name="Futrell-Griggs M."/>
            <person name="Abernathy B."/>
            <person name="Du J."/>
            <person name="Tian Z."/>
            <person name="Zhu L."/>
            <person name="Gill N."/>
            <person name="Joshi T."/>
            <person name="Libault M."/>
            <person name="Sethuraman A."/>
            <person name="Zhang X.-C."/>
            <person name="Shinozaki K."/>
            <person name="Nguyen H.T."/>
            <person name="Wing R.A."/>
            <person name="Cregan P."/>
            <person name="Specht J."/>
            <person name="Grimwood J."/>
            <person name="Rokhsar D."/>
            <person name="Stacey G."/>
            <person name="Shoemaker R.C."/>
            <person name="Jackson S.A."/>
        </authorList>
    </citation>
    <scope>NUCLEOTIDE SEQUENCE [LARGE SCALE GENOMIC DNA]</scope>
    <source>
        <strain evidence="2">cv. Williams 82</strain>
        <tissue evidence="1">Callus</tissue>
    </source>
</reference>
<evidence type="ECO:0000313" key="1">
    <source>
        <dbReference type="EMBL" id="KRH29865.1"/>
    </source>
</evidence>
<dbReference type="EMBL" id="CM000844">
    <property type="protein sequence ID" value="KRH29865.1"/>
    <property type="molecule type" value="Genomic_DNA"/>
</dbReference>
<dbReference type="AlphaFoldDB" id="K7LPR3"/>
<protein>
    <submittedName>
        <fullName evidence="1 2">Uncharacterized protein</fullName>
    </submittedName>
</protein>
<sequence>MDKQETPCLRRHIEHISIYKHSFGLDQYYRSPQSKNEGLSSNQVLRCYDWDTKLGAFCMSNHLHIMH</sequence>
<proteinExistence type="predicted"/>
<accession>K7LPR3</accession>
<keyword evidence="3" id="KW-1185">Reference proteome</keyword>
<reference evidence="2" key="2">
    <citation type="submission" date="2018-02" db="UniProtKB">
        <authorList>
            <consortium name="EnsemblPlants"/>
        </authorList>
    </citation>
    <scope>IDENTIFICATION</scope>
    <source>
        <strain evidence="2">Williams 82</strain>
    </source>
</reference>
<dbReference type="EnsemblPlants" id="KRH29865">
    <property type="protein sequence ID" value="KRH29865"/>
    <property type="gene ID" value="GLYMA_11G143600"/>
</dbReference>
<organism evidence="2">
    <name type="scientific">Glycine max</name>
    <name type="common">Soybean</name>
    <name type="synonym">Glycine hispida</name>
    <dbReference type="NCBI Taxonomy" id="3847"/>
    <lineage>
        <taxon>Eukaryota</taxon>
        <taxon>Viridiplantae</taxon>
        <taxon>Streptophyta</taxon>
        <taxon>Embryophyta</taxon>
        <taxon>Tracheophyta</taxon>
        <taxon>Spermatophyta</taxon>
        <taxon>Magnoliopsida</taxon>
        <taxon>eudicotyledons</taxon>
        <taxon>Gunneridae</taxon>
        <taxon>Pentapetalae</taxon>
        <taxon>rosids</taxon>
        <taxon>fabids</taxon>
        <taxon>Fabales</taxon>
        <taxon>Fabaceae</taxon>
        <taxon>Papilionoideae</taxon>
        <taxon>50 kb inversion clade</taxon>
        <taxon>NPAAA clade</taxon>
        <taxon>indigoferoid/millettioid clade</taxon>
        <taxon>Phaseoleae</taxon>
        <taxon>Glycine</taxon>
        <taxon>Glycine subgen. Soja</taxon>
    </lineage>
</organism>